<name>A0A0D7K662_9BURK</name>
<dbReference type="PANTHER" id="PTHR11808:SF80">
    <property type="entry name" value="CYSTATHIONINE GAMMA-LYASE"/>
    <property type="match status" value="1"/>
</dbReference>
<evidence type="ECO:0000256" key="3">
    <source>
        <dbReference type="ARBA" id="ARBA00012222"/>
    </source>
</evidence>
<evidence type="ECO:0000256" key="1">
    <source>
        <dbReference type="ARBA" id="ARBA00001933"/>
    </source>
</evidence>
<sequence length="430" mass="45505">MTRTTDRTTTTGFSTRAIHHGYNPADHQGALVPPIHTSATYAFPDVAYGARCFAGEEPGYFYTRIANPTLALLEGRLAALEEGAGAVVFGSGMGAITATLWSMLEPGDEILADLTLYGCTFSFLHHGLGRFGVTVRHVDMTDPARVAEALTAKTRVLYLETPANPNMRLVDIAAVSALARAQGAKVVVDNTYCTPYLQQPLLLGADVSVHSMTKYLGGHGDLTAGAAVFADAELAQRVRLYGLKDMTGAVMSAQDAHLVMRGLKTLALRMDRHCQSAQKVAEFIAAHPAAAAVHYPGLPSFAQHALAQRQMRQMGGMIAFELRGGLQAGVRFMDALQLVTRAVSLGDAETLAQHPASMTHSTYTPEQRAAHGIAEGLVRLSVGLEDLDDLLADIGQALDLAHAMDLSAGTNTAISPERAAAAAPFCSAPA</sequence>
<accession>A0A0D7K662</accession>
<dbReference type="InterPro" id="IPR000277">
    <property type="entry name" value="Cys/Met-Metab_PyrdxlP-dep_enz"/>
</dbReference>
<dbReference type="GO" id="GO:0030170">
    <property type="term" value="F:pyridoxal phosphate binding"/>
    <property type="evidence" value="ECO:0007669"/>
    <property type="project" value="InterPro"/>
</dbReference>
<evidence type="ECO:0000256" key="2">
    <source>
        <dbReference type="ARBA" id="ARBA00008667"/>
    </source>
</evidence>
<dbReference type="Pfam" id="PF01053">
    <property type="entry name" value="Cys_Met_Meta_PP"/>
    <property type="match status" value="1"/>
</dbReference>
<organism evidence="11 12">
    <name type="scientific">Acidovorax temperans</name>
    <dbReference type="NCBI Taxonomy" id="80878"/>
    <lineage>
        <taxon>Bacteria</taxon>
        <taxon>Pseudomonadati</taxon>
        <taxon>Pseudomonadota</taxon>
        <taxon>Betaproteobacteria</taxon>
        <taxon>Burkholderiales</taxon>
        <taxon>Comamonadaceae</taxon>
        <taxon>Acidovorax</taxon>
    </lineage>
</organism>
<dbReference type="STRING" id="80878.RP29_16435"/>
<dbReference type="InterPro" id="IPR015421">
    <property type="entry name" value="PyrdxlP-dep_Trfase_major"/>
</dbReference>
<dbReference type="CDD" id="cd00614">
    <property type="entry name" value="CGS_like"/>
    <property type="match status" value="1"/>
</dbReference>
<dbReference type="FunFam" id="3.40.640.10:FF:000046">
    <property type="entry name" value="Cystathionine gamma-lyase"/>
    <property type="match status" value="1"/>
</dbReference>
<proteinExistence type="inferred from homology"/>
<feature type="region of interest" description="Disordered" evidence="10">
    <location>
        <begin position="1"/>
        <end position="21"/>
    </location>
</feature>
<comment type="similarity">
    <text evidence="2">Belongs to the trans-sulfuration enzymes family. L-methionine gamma-lyase subfamily.</text>
</comment>
<dbReference type="NCBIfam" id="NF005695">
    <property type="entry name" value="PRK07503.1"/>
    <property type="match status" value="1"/>
</dbReference>
<dbReference type="RefSeq" id="WP_044401009.1">
    <property type="nucleotide sequence ID" value="NZ_JXYQ01000061.1"/>
</dbReference>
<dbReference type="PANTHER" id="PTHR11808">
    <property type="entry name" value="TRANS-SULFURATION ENZYME FAMILY MEMBER"/>
    <property type="match status" value="1"/>
</dbReference>
<dbReference type="InterPro" id="IPR006237">
    <property type="entry name" value="L-Met_gamma_lys"/>
</dbReference>
<gene>
    <name evidence="11" type="ORF">RP29_16435</name>
</gene>
<dbReference type="Gene3D" id="3.40.640.10">
    <property type="entry name" value="Type I PLP-dependent aspartate aminotransferase-like (Major domain)"/>
    <property type="match status" value="1"/>
</dbReference>
<dbReference type="EMBL" id="JXYQ01000061">
    <property type="protein sequence ID" value="KJA09452.1"/>
    <property type="molecule type" value="Genomic_DNA"/>
</dbReference>
<dbReference type="GO" id="GO:0005737">
    <property type="term" value="C:cytoplasm"/>
    <property type="evidence" value="ECO:0007669"/>
    <property type="project" value="TreeGrafter"/>
</dbReference>
<dbReference type="OrthoDB" id="9805807at2"/>
<feature type="compositionally biased region" description="Low complexity" evidence="10">
    <location>
        <begin position="7"/>
        <end position="16"/>
    </location>
</feature>
<comment type="catalytic activity">
    <reaction evidence="7">
        <text>L-methionine + H2O = methanethiol + 2-oxobutanoate + NH4(+)</text>
        <dbReference type="Rhea" id="RHEA:23800"/>
        <dbReference type="ChEBI" id="CHEBI:15377"/>
        <dbReference type="ChEBI" id="CHEBI:16007"/>
        <dbReference type="ChEBI" id="CHEBI:16763"/>
        <dbReference type="ChEBI" id="CHEBI:28938"/>
        <dbReference type="ChEBI" id="CHEBI:57844"/>
        <dbReference type="EC" id="4.4.1.11"/>
    </reaction>
</comment>
<dbReference type="GO" id="GO:0018826">
    <property type="term" value="F:methionine gamma-lyase activity"/>
    <property type="evidence" value="ECO:0007669"/>
    <property type="project" value="UniProtKB-EC"/>
</dbReference>
<dbReference type="InterPro" id="IPR015422">
    <property type="entry name" value="PyrdxlP-dep_Trfase_small"/>
</dbReference>
<dbReference type="FunFam" id="3.90.1150.10:FF:000033">
    <property type="entry name" value="Cystathionine gamma-synthase"/>
    <property type="match status" value="1"/>
</dbReference>
<dbReference type="PIRSF" id="PIRSF001434">
    <property type="entry name" value="CGS"/>
    <property type="match status" value="1"/>
</dbReference>
<keyword evidence="6 11" id="KW-0456">Lyase</keyword>
<evidence type="ECO:0000313" key="11">
    <source>
        <dbReference type="EMBL" id="KJA09452.1"/>
    </source>
</evidence>
<evidence type="ECO:0000256" key="4">
    <source>
        <dbReference type="ARBA" id="ARBA00019040"/>
    </source>
</evidence>
<evidence type="ECO:0000313" key="12">
    <source>
        <dbReference type="Proteomes" id="UP000032566"/>
    </source>
</evidence>
<evidence type="ECO:0000256" key="10">
    <source>
        <dbReference type="SAM" id="MobiDB-lite"/>
    </source>
</evidence>
<evidence type="ECO:0000256" key="6">
    <source>
        <dbReference type="ARBA" id="ARBA00023239"/>
    </source>
</evidence>
<comment type="caution">
    <text evidence="11">The sequence shown here is derived from an EMBL/GenBank/DDBJ whole genome shotgun (WGS) entry which is preliminary data.</text>
</comment>
<evidence type="ECO:0000256" key="7">
    <source>
        <dbReference type="ARBA" id="ARBA00049180"/>
    </source>
</evidence>
<dbReference type="NCBIfam" id="TIGR01328">
    <property type="entry name" value="met_gam_lyase"/>
    <property type="match status" value="1"/>
</dbReference>
<dbReference type="InterPro" id="IPR015424">
    <property type="entry name" value="PyrdxlP-dep_Trfase"/>
</dbReference>
<evidence type="ECO:0000256" key="5">
    <source>
        <dbReference type="ARBA" id="ARBA00022898"/>
    </source>
</evidence>
<dbReference type="EC" id="4.4.1.11" evidence="3"/>
<dbReference type="SUPFAM" id="SSF53383">
    <property type="entry name" value="PLP-dependent transferases"/>
    <property type="match status" value="1"/>
</dbReference>
<keyword evidence="12" id="KW-1185">Reference proteome</keyword>
<comment type="cofactor">
    <cofactor evidence="1 9">
        <name>pyridoxal 5'-phosphate</name>
        <dbReference type="ChEBI" id="CHEBI:597326"/>
    </cofactor>
</comment>
<evidence type="ECO:0000256" key="8">
    <source>
        <dbReference type="PIRSR" id="PIRSR001434-2"/>
    </source>
</evidence>
<feature type="modified residue" description="N6-(pyridoxal phosphate)lysine" evidence="8">
    <location>
        <position position="214"/>
    </location>
</feature>
<keyword evidence="5 8" id="KW-0663">Pyridoxal phosphate</keyword>
<dbReference type="PATRIC" id="fig|80878.5.peg.3207"/>
<dbReference type="Gene3D" id="3.90.1150.10">
    <property type="entry name" value="Aspartate Aminotransferase, domain 1"/>
    <property type="match status" value="1"/>
</dbReference>
<dbReference type="Proteomes" id="UP000032566">
    <property type="component" value="Unassembled WGS sequence"/>
</dbReference>
<protein>
    <recommendedName>
        <fullName evidence="4">L-methionine gamma-lyase</fullName>
        <ecNumber evidence="3">4.4.1.11</ecNumber>
    </recommendedName>
</protein>
<dbReference type="GO" id="GO:0009086">
    <property type="term" value="P:methionine biosynthetic process"/>
    <property type="evidence" value="ECO:0007669"/>
    <property type="project" value="UniProtKB-ARBA"/>
</dbReference>
<dbReference type="AlphaFoldDB" id="A0A0D7K662"/>
<reference evidence="11 12" key="1">
    <citation type="submission" date="2014-12" db="EMBL/GenBank/DDBJ databases">
        <title>Isolation of bacteria from lake water.</title>
        <authorList>
            <person name="Sheng K.-Y."/>
            <person name="Chin P.-S."/>
            <person name="Chan K.-G."/>
            <person name="Tan G.S."/>
        </authorList>
    </citation>
    <scope>NUCLEOTIDE SEQUENCE [LARGE SCALE GENOMIC DNA]</scope>
    <source>
        <strain evidence="11 12">KY4</strain>
    </source>
</reference>
<dbReference type="GO" id="GO:0019346">
    <property type="term" value="P:transsulfuration"/>
    <property type="evidence" value="ECO:0007669"/>
    <property type="project" value="InterPro"/>
</dbReference>
<evidence type="ECO:0000256" key="9">
    <source>
        <dbReference type="RuleBase" id="RU362118"/>
    </source>
</evidence>